<feature type="transmembrane region" description="Helical" evidence="2">
    <location>
        <begin position="63"/>
        <end position="82"/>
    </location>
</feature>
<dbReference type="Pfam" id="PF06713">
    <property type="entry name" value="bPH_4"/>
    <property type="match status" value="1"/>
</dbReference>
<accession>A0ABT0U9J9</accession>
<evidence type="ECO:0000256" key="1">
    <source>
        <dbReference type="SAM" id="MobiDB-lite"/>
    </source>
</evidence>
<dbReference type="EMBL" id="JAMQBK010000062">
    <property type="protein sequence ID" value="MCM2373487.1"/>
    <property type="molecule type" value="Genomic_DNA"/>
</dbReference>
<feature type="transmembrane region" description="Helical" evidence="2">
    <location>
        <begin position="34"/>
        <end position="56"/>
    </location>
</feature>
<feature type="compositionally biased region" description="Basic and acidic residues" evidence="1">
    <location>
        <begin position="10"/>
        <end position="20"/>
    </location>
</feature>
<keyword evidence="5" id="KW-1185">Reference proteome</keyword>
<dbReference type="RefSeq" id="WP_250931244.1">
    <property type="nucleotide sequence ID" value="NZ_JAMQBK010000062.1"/>
</dbReference>
<proteinExistence type="predicted"/>
<name>A0ABT0U9J9_9BACT</name>
<evidence type="ECO:0000313" key="5">
    <source>
        <dbReference type="Proteomes" id="UP001202961"/>
    </source>
</evidence>
<protein>
    <submittedName>
        <fullName evidence="4">PH domain-containing protein</fullName>
    </submittedName>
</protein>
<reference evidence="4 5" key="1">
    <citation type="journal article" date="2022" name="Syst. Appl. Microbiol.">
        <title>Rhodopirellula aestuarii sp. nov., a novel member of the genus Rhodopirellula isolated from brackish sediments collected in the Tagus River estuary, Portugal.</title>
        <authorList>
            <person name="Vitorino I.R."/>
            <person name="Klimek D."/>
            <person name="Calusinska M."/>
            <person name="Lobo-da-Cunha A."/>
            <person name="Vasconcelos V."/>
            <person name="Lage O.M."/>
        </authorList>
    </citation>
    <scope>NUCLEOTIDE SEQUENCE [LARGE SCALE GENOMIC DNA]</scope>
    <source>
        <strain evidence="4 5">ICT_H3.1</strain>
    </source>
</reference>
<evidence type="ECO:0000313" key="4">
    <source>
        <dbReference type="EMBL" id="MCM2373487.1"/>
    </source>
</evidence>
<evidence type="ECO:0000256" key="2">
    <source>
        <dbReference type="SAM" id="Phobius"/>
    </source>
</evidence>
<feature type="region of interest" description="Disordered" evidence="1">
    <location>
        <begin position="1"/>
        <end position="20"/>
    </location>
</feature>
<comment type="caution">
    <text evidence="4">The sequence shown here is derived from an EMBL/GenBank/DDBJ whole genome shotgun (WGS) entry which is preliminary data.</text>
</comment>
<dbReference type="Proteomes" id="UP001202961">
    <property type="component" value="Unassembled WGS sequence"/>
</dbReference>
<evidence type="ECO:0000259" key="3">
    <source>
        <dbReference type="Pfam" id="PF06713"/>
    </source>
</evidence>
<feature type="domain" description="Uncharacterized protein YyaB-like PH" evidence="3">
    <location>
        <begin position="84"/>
        <end position="155"/>
    </location>
</feature>
<keyword evidence="2" id="KW-0812">Transmembrane</keyword>
<keyword evidence="2" id="KW-0472">Membrane</keyword>
<keyword evidence="2" id="KW-1133">Transmembrane helix</keyword>
<sequence length="158" mass="17515">MSEPTTTNSKEVESASSSERRRLDRKVHPSAVDWWLAVLLGFPVVAAVVLAGYLIAIGRPGDASVMFLTGAGILGITAIFTVPCRYTLLTDTLSIRCGVICYQVPYNTIREVRMSSTLRSGPALSLRRVVIQTDRREHILSPVDRERFIKQLNQRISA</sequence>
<gene>
    <name evidence="4" type="ORF">NB063_22990</name>
</gene>
<dbReference type="InterPro" id="IPR009589">
    <property type="entry name" value="PH_YyaB-like"/>
</dbReference>
<organism evidence="4 5">
    <name type="scientific">Aporhodopirellula aestuarii</name>
    <dbReference type="NCBI Taxonomy" id="2950107"/>
    <lineage>
        <taxon>Bacteria</taxon>
        <taxon>Pseudomonadati</taxon>
        <taxon>Planctomycetota</taxon>
        <taxon>Planctomycetia</taxon>
        <taxon>Pirellulales</taxon>
        <taxon>Pirellulaceae</taxon>
        <taxon>Aporhodopirellula</taxon>
    </lineage>
</organism>